<keyword evidence="5" id="KW-1185">Reference proteome</keyword>
<feature type="transmembrane region" description="Helical" evidence="2">
    <location>
        <begin position="261"/>
        <end position="281"/>
    </location>
</feature>
<comment type="caution">
    <text evidence="4">The sequence shown here is derived from an EMBL/GenBank/DDBJ whole genome shotgun (WGS) entry which is preliminary data.</text>
</comment>
<dbReference type="PANTHER" id="PTHR34502">
    <property type="entry name" value="DUF6594 DOMAIN-CONTAINING PROTEIN-RELATED"/>
    <property type="match status" value="1"/>
</dbReference>
<keyword evidence="2" id="KW-0812">Transmembrane</keyword>
<reference evidence="4 5" key="1">
    <citation type="submission" date="2023-08" db="EMBL/GenBank/DDBJ databases">
        <title>Black Yeasts Isolated from many extreme environments.</title>
        <authorList>
            <person name="Coleine C."/>
            <person name="Stajich J.E."/>
            <person name="Selbmann L."/>
        </authorList>
    </citation>
    <scope>NUCLEOTIDE SEQUENCE [LARGE SCALE GENOMIC DNA]</scope>
    <source>
        <strain evidence="4 5">CCFEE 5910</strain>
    </source>
</reference>
<name>A0AAN7T5W4_9EURO</name>
<feature type="domain" description="DUF6594" evidence="3">
    <location>
        <begin position="34"/>
        <end position="302"/>
    </location>
</feature>
<keyword evidence="2" id="KW-0472">Membrane</keyword>
<sequence length="307" mass="34892">MFNKDNVSNMSGNSDAATVGGPSLPDPNTYSHGYQKLSCLMAKLPEFAIYRRFGRLNSLNLLYLQSELHDLEETLYKISQPIACSTDKRIRMADLGWRALSNTDKAGPHNEQYKLVLRIREVLKEYNEQLWLQSQIARLPKPYNTDITWLRSWMFDPLCGGMQCPALELKVFTQPTLDELVVVKAREYSDAMTTWFATSFIHIYHKYLGKYIHKDSDDAEFVNNIVYTERSNSKFMSVITTSLSSAFPVLSVVILNQCNSINLRLGILTVFTICFSAVLAFLSPKKKLEVFAASAAYAAVNVVFIHR</sequence>
<dbReference type="Proteomes" id="UP001309876">
    <property type="component" value="Unassembled WGS sequence"/>
</dbReference>
<dbReference type="EMBL" id="JAVRRJ010000001">
    <property type="protein sequence ID" value="KAK5090277.1"/>
    <property type="molecule type" value="Genomic_DNA"/>
</dbReference>
<dbReference type="AlphaFoldDB" id="A0AAN7T5W4"/>
<evidence type="ECO:0000256" key="2">
    <source>
        <dbReference type="SAM" id="Phobius"/>
    </source>
</evidence>
<evidence type="ECO:0000313" key="4">
    <source>
        <dbReference type="EMBL" id="KAK5090277.1"/>
    </source>
</evidence>
<proteinExistence type="predicted"/>
<evidence type="ECO:0000313" key="5">
    <source>
        <dbReference type="Proteomes" id="UP001309876"/>
    </source>
</evidence>
<evidence type="ECO:0000256" key="1">
    <source>
        <dbReference type="SAM" id="MobiDB-lite"/>
    </source>
</evidence>
<accession>A0AAN7T5W4</accession>
<gene>
    <name evidence="4" type="ORF">LTR05_000448</name>
</gene>
<protein>
    <recommendedName>
        <fullName evidence="3">DUF6594 domain-containing protein</fullName>
    </recommendedName>
</protein>
<organism evidence="4 5">
    <name type="scientific">Lithohypha guttulata</name>
    <dbReference type="NCBI Taxonomy" id="1690604"/>
    <lineage>
        <taxon>Eukaryota</taxon>
        <taxon>Fungi</taxon>
        <taxon>Dikarya</taxon>
        <taxon>Ascomycota</taxon>
        <taxon>Pezizomycotina</taxon>
        <taxon>Eurotiomycetes</taxon>
        <taxon>Chaetothyriomycetidae</taxon>
        <taxon>Chaetothyriales</taxon>
        <taxon>Trichomeriaceae</taxon>
        <taxon>Lithohypha</taxon>
    </lineage>
</organism>
<keyword evidence="2" id="KW-1133">Transmembrane helix</keyword>
<dbReference type="Pfam" id="PF20237">
    <property type="entry name" value="DUF6594"/>
    <property type="match status" value="1"/>
</dbReference>
<feature type="compositionally biased region" description="Polar residues" evidence="1">
    <location>
        <begin position="1"/>
        <end position="16"/>
    </location>
</feature>
<evidence type="ECO:0000259" key="3">
    <source>
        <dbReference type="Pfam" id="PF20237"/>
    </source>
</evidence>
<dbReference type="InterPro" id="IPR046529">
    <property type="entry name" value="DUF6594"/>
</dbReference>
<feature type="region of interest" description="Disordered" evidence="1">
    <location>
        <begin position="1"/>
        <end position="24"/>
    </location>
</feature>
<feature type="transmembrane region" description="Helical" evidence="2">
    <location>
        <begin position="235"/>
        <end position="255"/>
    </location>
</feature>
<dbReference type="PANTHER" id="PTHR34502:SF5">
    <property type="entry name" value="DUF6594 DOMAIN-CONTAINING PROTEIN"/>
    <property type="match status" value="1"/>
</dbReference>
<feature type="transmembrane region" description="Helical" evidence="2">
    <location>
        <begin position="288"/>
        <end position="306"/>
    </location>
</feature>